<dbReference type="InterPro" id="IPR019861">
    <property type="entry name" value="PorP/SprF_Bacteroidetes"/>
</dbReference>
<organism evidence="2 3">
    <name type="scientific">Draconibacterium aestuarii</name>
    <dbReference type="NCBI Taxonomy" id="2998507"/>
    <lineage>
        <taxon>Bacteria</taxon>
        <taxon>Pseudomonadati</taxon>
        <taxon>Bacteroidota</taxon>
        <taxon>Bacteroidia</taxon>
        <taxon>Marinilabiliales</taxon>
        <taxon>Prolixibacteraceae</taxon>
        <taxon>Draconibacterium</taxon>
    </lineage>
</organism>
<feature type="chain" id="PRO_5040750738" evidence="1">
    <location>
        <begin position="22"/>
        <end position="303"/>
    </location>
</feature>
<keyword evidence="1" id="KW-0732">Signal</keyword>
<dbReference type="Proteomes" id="UP001145087">
    <property type="component" value="Unassembled WGS sequence"/>
</dbReference>
<accession>A0A9X3JA11</accession>
<proteinExistence type="predicted"/>
<reference evidence="2" key="1">
    <citation type="submission" date="2022-11" db="EMBL/GenBank/DDBJ databases">
        <title>Marilongibacter aestuarii gen. nov., sp. nov., isolated from tidal flat sediment.</title>
        <authorList>
            <person name="Jiayan W."/>
        </authorList>
    </citation>
    <scope>NUCLEOTIDE SEQUENCE</scope>
    <source>
        <strain evidence="2">Z1-6</strain>
    </source>
</reference>
<dbReference type="RefSeq" id="WP_343335626.1">
    <property type="nucleotide sequence ID" value="NZ_JAPOHD010000068.1"/>
</dbReference>
<evidence type="ECO:0000256" key="1">
    <source>
        <dbReference type="SAM" id="SignalP"/>
    </source>
</evidence>
<dbReference type="EMBL" id="JAPOHD010000068">
    <property type="protein sequence ID" value="MCY1723300.1"/>
    <property type="molecule type" value="Genomic_DNA"/>
</dbReference>
<evidence type="ECO:0000313" key="2">
    <source>
        <dbReference type="EMBL" id="MCY1723300.1"/>
    </source>
</evidence>
<sequence>MNRFRNTVVLLLVFFVNALNAQDFPYHYYSHINPMLNNPSFACFNSNMAADIAVHNVWAGGFKPLNDYMLSFSFAPKGQKHKRNYGFQPDVGLGLAFLKEQIGPFEQNILQLIYAYHIQLNRATVLSLGLSGIVENLAINVTSLSPLEGDDPRLLTGNNNAFILDGGFGAAIHGEKYSIALSVLNLAPGDYSFDNAAIADIENYRKYYVSSSYTFQLYDKIHFEPGMTLRNSRLERFCYDTSVAFDFTHLKVGLGYRSENSIFIYTQIPVRKLMFSYTSENALNSTHMVGNAHTFSIGWKLTQ</sequence>
<keyword evidence="3" id="KW-1185">Reference proteome</keyword>
<dbReference type="AlphaFoldDB" id="A0A9X3JA11"/>
<gene>
    <name evidence="2" type="ORF">OU798_23320</name>
</gene>
<name>A0A9X3JA11_9BACT</name>
<evidence type="ECO:0000313" key="3">
    <source>
        <dbReference type="Proteomes" id="UP001145087"/>
    </source>
</evidence>
<dbReference type="NCBIfam" id="TIGR03519">
    <property type="entry name" value="T9SS_PorP_fam"/>
    <property type="match status" value="1"/>
</dbReference>
<protein>
    <submittedName>
        <fullName evidence="2">PorP/SprF family type IX secretion system membrane protein</fullName>
    </submittedName>
</protein>
<feature type="signal peptide" evidence="1">
    <location>
        <begin position="1"/>
        <end position="21"/>
    </location>
</feature>
<dbReference type="Pfam" id="PF11751">
    <property type="entry name" value="PorP_SprF"/>
    <property type="match status" value="1"/>
</dbReference>
<comment type="caution">
    <text evidence="2">The sequence shown here is derived from an EMBL/GenBank/DDBJ whole genome shotgun (WGS) entry which is preliminary data.</text>
</comment>